<dbReference type="InterPro" id="IPR013128">
    <property type="entry name" value="Peptidase_C1A"/>
</dbReference>
<evidence type="ECO:0000313" key="5">
    <source>
        <dbReference type="Proteomes" id="UP000270296"/>
    </source>
</evidence>
<proteinExistence type="inferred from homology"/>
<keyword evidence="5" id="KW-1185">Reference proteome</keyword>
<dbReference type="WBParaSite" id="SBAD_0001273701-mRNA-1">
    <property type="protein sequence ID" value="SBAD_0001273701-mRNA-1"/>
    <property type="gene ID" value="SBAD_0001273701"/>
</dbReference>
<dbReference type="Gene3D" id="3.90.70.10">
    <property type="entry name" value="Cysteine proteinases"/>
    <property type="match status" value="1"/>
</dbReference>
<comment type="similarity">
    <text evidence="1">Belongs to the peptidase C1 family.</text>
</comment>
<evidence type="ECO:0000313" key="4">
    <source>
        <dbReference type="EMBL" id="VDP47396.1"/>
    </source>
</evidence>
<dbReference type="AlphaFoldDB" id="A0A183J8Y3"/>
<sequence>MEKCNTGALEGQHKRKSGKLISMSEQNLVDCSRKYGNEGCNGGLMDNAFTYIKENHGIDTEVSYPYEDKKCRFNPNTVAAVDYGFIDIPEGDEQKLKEAIATVGPISVAIDASQESFMFYHRGIYQEKHCSSSSLDHGVLAVGYGTNNGTDYYIVKNSWGEQWGDKGYILMARNRRNMCGIATAASYPIV</sequence>
<evidence type="ECO:0000259" key="3">
    <source>
        <dbReference type="SMART" id="SM00645"/>
    </source>
</evidence>
<keyword evidence="2" id="KW-1015">Disulfide bond</keyword>
<reference evidence="4 5" key="2">
    <citation type="submission" date="2018-11" db="EMBL/GenBank/DDBJ databases">
        <authorList>
            <consortium name="Pathogen Informatics"/>
        </authorList>
    </citation>
    <scope>NUCLEOTIDE SEQUENCE [LARGE SCALE GENOMIC DNA]</scope>
</reference>
<name>A0A183J8Y3_9BILA</name>
<dbReference type="CDD" id="cd02248">
    <property type="entry name" value="Peptidase_C1A"/>
    <property type="match status" value="1"/>
</dbReference>
<dbReference type="InterPro" id="IPR039417">
    <property type="entry name" value="Peptidase_C1A_papain-like"/>
</dbReference>
<dbReference type="FunFam" id="3.90.70.10:FF:000332">
    <property type="entry name" value="Cathepsin L1"/>
    <property type="match status" value="1"/>
</dbReference>
<dbReference type="GO" id="GO:0006508">
    <property type="term" value="P:proteolysis"/>
    <property type="evidence" value="ECO:0007669"/>
    <property type="project" value="InterPro"/>
</dbReference>
<evidence type="ECO:0000256" key="2">
    <source>
        <dbReference type="ARBA" id="ARBA00023157"/>
    </source>
</evidence>
<accession>A0A183J8Y3</accession>
<dbReference type="SUPFAM" id="SSF54001">
    <property type="entry name" value="Cysteine proteinases"/>
    <property type="match status" value="1"/>
</dbReference>
<dbReference type="PROSITE" id="PS00639">
    <property type="entry name" value="THIOL_PROTEASE_HIS"/>
    <property type="match status" value="1"/>
</dbReference>
<dbReference type="Proteomes" id="UP000270296">
    <property type="component" value="Unassembled WGS sequence"/>
</dbReference>
<dbReference type="PANTHER" id="PTHR12411">
    <property type="entry name" value="CYSTEINE PROTEASE FAMILY C1-RELATED"/>
    <property type="match status" value="1"/>
</dbReference>
<dbReference type="InterPro" id="IPR025660">
    <property type="entry name" value="Pept_his_AS"/>
</dbReference>
<dbReference type="Pfam" id="PF00112">
    <property type="entry name" value="Peptidase_C1"/>
    <property type="match status" value="1"/>
</dbReference>
<dbReference type="InterPro" id="IPR000668">
    <property type="entry name" value="Peptidase_C1A_C"/>
</dbReference>
<evidence type="ECO:0000256" key="1">
    <source>
        <dbReference type="ARBA" id="ARBA00008455"/>
    </source>
</evidence>
<feature type="domain" description="Peptidase C1A papain C-terminal" evidence="3">
    <location>
        <begin position="2"/>
        <end position="189"/>
    </location>
</feature>
<dbReference type="OrthoDB" id="10253408at2759"/>
<protein>
    <submittedName>
        <fullName evidence="6">Pept_C1 domain-containing protein</fullName>
    </submittedName>
</protein>
<dbReference type="InterPro" id="IPR038765">
    <property type="entry name" value="Papain-like_cys_pep_sf"/>
</dbReference>
<evidence type="ECO:0000313" key="6">
    <source>
        <dbReference type="WBParaSite" id="SBAD_0001273701-mRNA-1"/>
    </source>
</evidence>
<reference evidence="6" key="1">
    <citation type="submission" date="2016-06" db="UniProtKB">
        <authorList>
            <consortium name="WormBaseParasite"/>
        </authorList>
    </citation>
    <scope>IDENTIFICATION</scope>
</reference>
<dbReference type="GO" id="GO:0008234">
    <property type="term" value="F:cysteine-type peptidase activity"/>
    <property type="evidence" value="ECO:0007669"/>
    <property type="project" value="InterPro"/>
</dbReference>
<organism evidence="6">
    <name type="scientific">Soboliphyme baturini</name>
    <dbReference type="NCBI Taxonomy" id="241478"/>
    <lineage>
        <taxon>Eukaryota</taxon>
        <taxon>Metazoa</taxon>
        <taxon>Ecdysozoa</taxon>
        <taxon>Nematoda</taxon>
        <taxon>Enoplea</taxon>
        <taxon>Dorylaimia</taxon>
        <taxon>Dioctophymatida</taxon>
        <taxon>Dioctophymatoidea</taxon>
        <taxon>Soboliphymatidae</taxon>
        <taxon>Soboliphyme</taxon>
    </lineage>
</organism>
<dbReference type="EMBL" id="UZAM01017490">
    <property type="protein sequence ID" value="VDP47396.1"/>
    <property type="molecule type" value="Genomic_DNA"/>
</dbReference>
<gene>
    <name evidence="4" type="ORF">SBAD_LOCUS12331</name>
</gene>
<dbReference type="SMART" id="SM00645">
    <property type="entry name" value="Pept_C1"/>
    <property type="match status" value="1"/>
</dbReference>